<gene>
    <name evidence="1" type="ORF">CDAR_618331</name>
</gene>
<dbReference type="AlphaFoldDB" id="A0AAV4SVB3"/>
<dbReference type="Proteomes" id="UP001054837">
    <property type="component" value="Unassembled WGS sequence"/>
</dbReference>
<reference evidence="1 2" key="1">
    <citation type="submission" date="2021-06" db="EMBL/GenBank/DDBJ databases">
        <title>Caerostris darwini draft genome.</title>
        <authorList>
            <person name="Kono N."/>
            <person name="Arakawa K."/>
        </authorList>
    </citation>
    <scope>NUCLEOTIDE SEQUENCE [LARGE SCALE GENOMIC DNA]</scope>
</reference>
<name>A0AAV4SVB3_9ARAC</name>
<evidence type="ECO:0000313" key="2">
    <source>
        <dbReference type="Proteomes" id="UP001054837"/>
    </source>
</evidence>
<accession>A0AAV4SVB3</accession>
<sequence length="92" mass="9955">MAEIINRVAEVAKNTKFLTTESINVMSKLRLGRRLAFSPRLQSQCLIGGLVHIYAGGGSMLQVFLCWGIGVLSTGVETVLESFALLTISTLL</sequence>
<proteinExistence type="predicted"/>
<protein>
    <submittedName>
        <fullName evidence="1">Uncharacterized protein</fullName>
    </submittedName>
</protein>
<organism evidence="1 2">
    <name type="scientific">Caerostris darwini</name>
    <dbReference type="NCBI Taxonomy" id="1538125"/>
    <lineage>
        <taxon>Eukaryota</taxon>
        <taxon>Metazoa</taxon>
        <taxon>Ecdysozoa</taxon>
        <taxon>Arthropoda</taxon>
        <taxon>Chelicerata</taxon>
        <taxon>Arachnida</taxon>
        <taxon>Araneae</taxon>
        <taxon>Araneomorphae</taxon>
        <taxon>Entelegynae</taxon>
        <taxon>Araneoidea</taxon>
        <taxon>Araneidae</taxon>
        <taxon>Caerostris</taxon>
    </lineage>
</organism>
<keyword evidence="2" id="KW-1185">Reference proteome</keyword>
<comment type="caution">
    <text evidence="1">The sequence shown here is derived from an EMBL/GenBank/DDBJ whole genome shotgun (WGS) entry which is preliminary data.</text>
</comment>
<dbReference type="EMBL" id="BPLQ01008381">
    <property type="protein sequence ID" value="GIY36896.1"/>
    <property type="molecule type" value="Genomic_DNA"/>
</dbReference>
<evidence type="ECO:0000313" key="1">
    <source>
        <dbReference type="EMBL" id="GIY36896.1"/>
    </source>
</evidence>